<keyword evidence="2" id="KW-1185">Reference proteome</keyword>
<dbReference type="InParanoid" id="A0A2J7QXL9"/>
<dbReference type="EMBL" id="NEVH01009379">
    <property type="protein sequence ID" value="PNF33321.1"/>
    <property type="molecule type" value="Genomic_DNA"/>
</dbReference>
<sequence length="64" mass="7293">MGQLTIIINNDLMIIHDFGVEVVVMFVMVQFQVGTQHNGTYSGPWSGVPAFRLRIQNELTRLKM</sequence>
<evidence type="ECO:0000313" key="1">
    <source>
        <dbReference type="EMBL" id="PNF33321.1"/>
    </source>
</evidence>
<dbReference type="Proteomes" id="UP000235965">
    <property type="component" value="Unassembled WGS sequence"/>
</dbReference>
<protein>
    <submittedName>
        <fullName evidence="1">Uncharacterized protein</fullName>
    </submittedName>
</protein>
<dbReference type="AlphaFoldDB" id="A0A2J7QXL9"/>
<name>A0A2J7QXL9_9NEOP</name>
<gene>
    <name evidence="1" type="ORF">B7P43_G07735</name>
</gene>
<evidence type="ECO:0000313" key="2">
    <source>
        <dbReference type="Proteomes" id="UP000235965"/>
    </source>
</evidence>
<organism evidence="1 2">
    <name type="scientific">Cryptotermes secundus</name>
    <dbReference type="NCBI Taxonomy" id="105785"/>
    <lineage>
        <taxon>Eukaryota</taxon>
        <taxon>Metazoa</taxon>
        <taxon>Ecdysozoa</taxon>
        <taxon>Arthropoda</taxon>
        <taxon>Hexapoda</taxon>
        <taxon>Insecta</taxon>
        <taxon>Pterygota</taxon>
        <taxon>Neoptera</taxon>
        <taxon>Polyneoptera</taxon>
        <taxon>Dictyoptera</taxon>
        <taxon>Blattodea</taxon>
        <taxon>Blattoidea</taxon>
        <taxon>Termitoidae</taxon>
        <taxon>Kalotermitidae</taxon>
        <taxon>Cryptotermitinae</taxon>
        <taxon>Cryptotermes</taxon>
    </lineage>
</organism>
<reference evidence="1 2" key="1">
    <citation type="submission" date="2017-12" db="EMBL/GenBank/DDBJ databases">
        <title>Hemimetabolous genomes reveal molecular basis of termite eusociality.</title>
        <authorList>
            <person name="Harrison M.C."/>
            <person name="Jongepier E."/>
            <person name="Robertson H.M."/>
            <person name="Arning N."/>
            <person name="Bitard-Feildel T."/>
            <person name="Chao H."/>
            <person name="Childers C.P."/>
            <person name="Dinh H."/>
            <person name="Doddapaneni H."/>
            <person name="Dugan S."/>
            <person name="Gowin J."/>
            <person name="Greiner C."/>
            <person name="Han Y."/>
            <person name="Hu H."/>
            <person name="Hughes D.S.T."/>
            <person name="Huylmans A.-K."/>
            <person name="Kemena C."/>
            <person name="Kremer L.P.M."/>
            <person name="Lee S.L."/>
            <person name="Lopez-Ezquerra A."/>
            <person name="Mallet L."/>
            <person name="Monroy-Kuhn J.M."/>
            <person name="Moser A."/>
            <person name="Murali S.C."/>
            <person name="Muzny D.M."/>
            <person name="Otani S."/>
            <person name="Piulachs M.-D."/>
            <person name="Poelchau M."/>
            <person name="Qu J."/>
            <person name="Schaub F."/>
            <person name="Wada-Katsumata A."/>
            <person name="Worley K.C."/>
            <person name="Xie Q."/>
            <person name="Ylla G."/>
            <person name="Poulsen M."/>
            <person name="Gibbs R.A."/>
            <person name="Schal C."/>
            <person name="Richards S."/>
            <person name="Belles X."/>
            <person name="Korb J."/>
            <person name="Bornberg-Bauer E."/>
        </authorList>
    </citation>
    <scope>NUCLEOTIDE SEQUENCE [LARGE SCALE GENOMIC DNA]</scope>
    <source>
        <tissue evidence="1">Whole body</tissue>
    </source>
</reference>
<accession>A0A2J7QXL9</accession>
<comment type="caution">
    <text evidence="1">The sequence shown here is derived from an EMBL/GenBank/DDBJ whole genome shotgun (WGS) entry which is preliminary data.</text>
</comment>
<proteinExistence type="predicted"/>